<feature type="compositionally biased region" description="Low complexity" evidence="3">
    <location>
        <begin position="92"/>
        <end position="103"/>
    </location>
</feature>
<evidence type="ECO:0000256" key="1">
    <source>
        <dbReference type="ARBA" id="ARBA00093464"/>
    </source>
</evidence>
<comment type="similarity">
    <text evidence="1">Belongs to the MaoP family.</text>
</comment>
<reference evidence="4 5" key="1">
    <citation type="journal article" date="2013" name="Antonie Van Leeuwenhoek">
        <title>Echinimonas agarilytica gen. nov., sp. nov., a new gammaproteobacterium isolated from the sea urchin Strongylocentrotus intermedius.</title>
        <authorList>
            <person name="Nedashkovskaya O.I."/>
            <person name="Stenkova A.M."/>
            <person name="Zhukova N.V."/>
            <person name="Van Trappen S."/>
            <person name="Lee J.S."/>
            <person name="Kim S.B."/>
        </authorList>
    </citation>
    <scope>NUCLEOTIDE SEQUENCE [LARGE SCALE GENOMIC DNA]</scope>
    <source>
        <strain evidence="4 5">KMM 6351</strain>
    </source>
</reference>
<dbReference type="Pfam" id="PF04219">
    <property type="entry name" value="DUF413"/>
    <property type="match status" value="1"/>
</dbReference>
<evidence type="ECO:0000256" key="3">
    <source>
        <dbReference type="SAM" id="MobiDB-lite"/>
    </source>
</evidence>
<name>A0AA41W482_9GAMM</name>
<dbReference type="Proteomes" id="UP001165393">
    <property type="component" value="Unassembled WGS sequence"/>
</dbReference>
<evidence type="ECO:0000313" key="5">
    <source>
        <dbReference type="Proteomes" id="UP001165393"/>
    </source>
</evidence>
<dbReference type="AlphaFoldDB" id="A0AA41W482"/>
<organism evidence="4 5">
    <name type="scientific">Echinimonas agarilytica</name>
    <dbReference type="NCBI Taxonomy" id="1215918"/>
    <lineage>
        <taxon>Bacteria</taxon>
        <taxon>Pseudomonadati</taxon>
        <taxon>Pseudomonadota</taxon>
        <taxon>Gammaproteobacteria</taxon>
        <taxon>Alteromonadales</taxon>
        <taxon>Echinimonadaceae</taxon>
        <taxon>Echinimonas</taxon>
    </lineage>
</organism>
<gene>
    <name evidence="4" type="ORF">NAF29_02070</name>
</gene>
<feature type="region of interest" description="Disordered" evidence="3">
    <location>
        <begin position="92"/>
        <end position="119"/>
    </location>
</feature>
<accession>A0AA41W482</accession>
<protein>
    <recommendedName>
        <fullName evidence="2">Macrodomain Ori protein</fullName>
    </recommendedName>
</protein>
<evidence type="ECO:0000256" key="2">
    <source>
        <dbReference type="ARBA" id="ARBA00093628"/>
    </source>
</evidence>
<dbReference type="InterPro" id="IPR007335">
    <property type="entry name" value="DUF413"/>
</dbReference>
<proteinExistence type="inferred from homology"/>
<dbReference type="EMBL" id="JAMQGP010000001">
    <property type="protein sequence ID" value="MCM2678455.1"/>
    <property type="molecule type" value="Genomic_DNA"/>
</dbReference>
<comment type="caution">
    <text evidence="4">The sequence shown here is derived from an EMBL/GenBank/DDBJ whole genome shotgun (WGS) entry which is preliminary data.</text>
</comment>
<evidence type="ECO:0000313" key="4">
    <source>
        <dbReference type="EMBL" id="MCM2678455.1"/>
    </source>
</evidence>
<keyword evidence="5" id="KW-1185">Reference proteome</keyword>
<feature type="compositionally biased region" description="Acidic residues" evidence="3">
    <location>
        <begin position="104"/>
        <end position="119"/>
    </location>
</feature>
<sequence>MTNNIRATFGALFQDLKNYPYGFSRSGDFSIKESQVLESNGRKMAAFADGLVQPQDNEETRLVQVIRGEVPAETLLERVWMKYQNRINRPHVSALSSKSVSTDSDVDDSVTIDDDEDLT</sequence>
<dbReference type="RefSeq" id="WP_251259820.1">
    <property type="nucleotide sequence ID" value="NZ_JAMQGP010000001.1"/>
</dbReference>